<organism evidence="1 2">
    <name type="scientific">Methylomirabilis oxygeniifera</name>
    <dbReference type="NCBI Taxonomy" id="671143"/>
    <lineage>
        <taxon>Bacteria</taxon>
        <taxon>Candidatus Methylomirabilota</taxon>
        <taxon>Candidatus Methylomirabilia</taxon>
        <taxon>Candidatus Methylomirabilales</taxon>
        <taxon>Candidatus Methylomirabilaceae</taxon>
        <taxon>Candidatus Methylomirabilis</taxon>
    </lineage>
</organism>
<dbReference type="Gene3D" id="3.30.2020.40">
    <property type="entry name" value="Uncharacterised protein PF10387, DUF2442"/>
    <property type="match status" value="1"/>
</dbReference>
<dbReference type="InterPro" id="IPR018841">
    <property type="entry name" value="DUF2442"/>
</dbReference>
<accession>D5MFK9</accession>
<evidence type="ECO:0008006" key="3">
    <source>
        <dbReference type="Google" id="ProtNLM"/>
    </source>
</evidence>
<gene>
    <name evidence="1" type="ORF">DAMO_1480</name>
</gene>
<name>D5MFK9_METO1</name>
<evidence type="ECO:0000313" key="2">
    <source>
        <dbReference type="Proteomes" id="UP000006898"/>
    </source>
</evidence>
<dbReference type="eggNOG" id="ENOG5033CIF">
    <property type="taxonomic scope" value="Bacteria"/>
</dbReference>
<dbReference type="PATRIC" id="fig|671143.5.peg.1302"/>
<dbReference type="KEGG" id="mox:DAMO_1480"/>
<evidence type="ECO:0000313" key="1">
    <source>
        <dbReference type="EMBL" id="CBE68540.1"/>
    </source>
</evidence>
<dbReference type="STRING" id="671143.DAMO_1480"/>
<sequence>MDKAHHVQQVGFSGTIMHLRVDGKDYLIDVAGESERLRNASQEQRDNFEVSPAGYGIHWPDVDEDLSIDGIIGVKHVPPLVTAGT</sequence>
<dbReference type="AlphaFoldDB" id="D5MFK9"/>
<protein>
    <recommendedName>
        <fullName evidence="3">DUF2442 domain-containing protein</fullName>
    </recommendedName>
</protein>
<dbReference type="HOGENOM" id="CLU_177114_1_1_0"/>
<dbReference type="EMBL" id="FP565575">
    <property type="protein sequence ID" value="CBE68540.1"/>
    <property type="molecule type" value="Genomic_DNA"/>
</dbReference>
<reference evidence="1 2" key="1">
    <citation type="journal article" date="2010" name="Nature">
        <title>Nitrite-driven anaerobic methane oxidation by oxygenic bacteria.</title>
        <authorList>
            <person name="Ettwig K.F."/>
            <person name="Butler M.K."/>
            <person name="Le Paslier D."/>
            <person name="Pelletier E."/>
            <person name="Mangenot S."/>
            <person name="Kuypers M.M.M."/>
            <person name="Schreiber F."/>
            <person name="Dutilh B.E."/>
            <person name="Zedelius J."/>
            <person name="de Beer D."/>
            <person name="Gloerich J."/>
            <person name="Wessels H.J.C.T."/>
            <person name="van Allen T."/>
            <person name="Luesken F."/>
            <person name="Wu M."/>
            <person name="van de Pas-Schoonen K.T."/>
            <person name="Op den Camp H.J.M."/>
            <person name="Janssen-Megens E.M."/>
            <person name="Francoijs K-J."/>
            <person name="Stunnenberg H."/>
            <person name="Weissenbach J."/>
            <person name="Jetten M.S.M."/>
            <person name="Strous M."/>
        </authorList>
    </citation>
    <scope>NUCLEOTIDE SEQUENCE [LARGE SCALE GENOMIC DNA]</scope>
</reference>
<proteinExistence type="predicted"/>
<dbReference type="Proteomes" id="UP000006898">
    <property type="component" value="Chromosome"/>
</dbReference>
<dbReference type="Pfam" id="PF10387">
    <property type="entry name" value="DUF2442"/>
    <property type="match status" value="1"/>
</dbReference>